<dbReference type="Proteomes" id="UP000836841">
    <property type="component" value="Unassembled WGS sequence"/>
</dbReference>
<dbReference type="InterPro" id="IPR010259">
    <property type="entry name" value="S8pro/Inhibitor_I9"/>
</dbReference>
<dbReference type="Pfam" id="PF17766">
    <property type="entry name" value="fn3_6"/>
    <property type="match status" value="1"/>
</dbReference>
<accession>A0AAU9RXV2</accession>
<dbReference type="PROSITE" id="PS00137">
    <property type="entry name" value="SUBTILASE_HIS"/>
    <property type="match status" value="1"/>
</dbReference>
<dbReference type="InterPro" id="IPR037045">
    <property type="entry name" value="S8pro/Inhibitor_I9_sf"/>
</dbReference>
<feature type="domain" description="Peptidase S8/S53" evidence="9">
    <location>
        <begin position="138"/>
        <end position="566"/>
    </location>
</feature>
<evidence type="ECO:0000256" key="5">
    <source>
        <dbReference type="ARBA" id="ARBA00022825"/>
    </source>
</evidence>
<dbReference type="InterPro" id="IPR045051">
    <property type="entry name" value="SBT"/>
</dbReference>
<evidence type="ECO:0000256" key="6">
    <source>
        <dbReference type="PIRSR" id="PIRSR615500-1"/>
    </source>
</evidence>
<keyword evidence="4 7" id="KW-0378">Hydrolase</keyword>
<dbReference type="AlphaFoldDB" id="A0AAU9RXV2"/>
<keyword evidence="5 7" id="KW-0720">Serine protease</keyword>
<feature type="active site" description="Charge relay system" evidence="6 7">
    <location>
        <position position="526"/>
    </location>
</feature>
<evidence type="ECO:0000259" key="9">
    <source>
        <dbReference type="Pfam" id="PF00082"/>
    </source>
</evidence>
<gene>
    <name evidence="12" type="ORF">TAV2_LOCUS8531</name>
</gene>
<dbReference type="Gene3D" id="2.60.40.2310">
    <property type="match status" value="1"/>
</dbReference>
<dbReference type="PANTHER" id="PTHR10795">
    <property type="entry name" value="PROPROTEIN CONVERTASE SUBTILISIN/KEXIN"/>
    <property type="match status" value="1"/>
</dbReference>
<feature type="domain" description="Subtilisin-like protease fibronectin type-III" evidence="11">
    <location>
        <begin position="645"/>
        <end position="744"/>
    </location>
</feature>
<comment type="similarity">
    <text evidence="1 7">Belongs to the peptidase S8 family.</text>
</comment>
<dbReference type="InterPro" id="IPR015500">
    <property type="entry name" value="Peptidase_S8_subtilisin-rel"/>
</dbReference>
<dbReference type="Pfam" id="PF05922">
    <property type="entry name" value="Inhibitor_I9"/>
    <property type="match status" value="1"/>
</dbReference>
<feature type="active site" description="Charge relay system" evidence="6 7">
    <location>
        <position position="209"/>
    </location>
</feature>
<evidence type="ECO:0000256" key="3">
    <source>
        <dbReference type="ARBA" id="ARBA00022729"/>
    </source>
</evidence>
<evidence type="ECO:0000256" key="2">
    <source>
        <dbReference type="ARBA" id="ARBA00022670"/>
    </source>
</evidence>
<keyword evidence="3 8" id="KW-0732">Signal</keyword>
<dbReference type="PROSITE" id="PS51892">
    <property type="entry name" value="SUBTILASE"/>
    <property type="match status" value="1"/>
</dbReference>
<evidence type="ECO:0000256" key="4">
    <source>
        <dbReference type="ARBA" id="ARBA00022801"/>
    </source>
</evidence>
<evidence type="ECO:0000256" key="1">
    <source>
        <dbReference type="ARBA" id="ARBA00011073"/>
    </source>
</evidence>
<dbReference type="InterPro" id="IPR041469">
    <property type="entry name" value="Subtilisin-like_FN3"/>
</dbReference>
<proteinExistence type="inferred from homology"/>
<feature type="domain" description="Inhibitor I9" evidence="10">
    <location>
        <begin position="29"/>
        <end position="104"/>
    </location>
</feature>
<dbReference type="InterPro" id="IPR022398">
    <property type="entry name" value="Peptidase_S8_His-AS"/>
</dbReference>
<dbReference type="PRINTS" id="PR00723">
    <property type="entry name" value="SUBTILISIN"/>
</dbReference>
<dbReference type="EMBL" id="CAJVSB020000397">
    <property type="protein sequence ID" value="CAH2050337.1"/>
    <property type="molecule type" value="Genomic_DNA"/>
</dbReference>
<feature type="active site" description="Charge relay system" evidence="6 7">
    <location>
        <position position="144"/>
    </location>
</feature>
<dbReference type="InterPro" id="IPR023828">
    <property type="entry name" value="Peptidase_S8_Ser-AS"/>
</dbReference>
<dbReference type="GO" id="GO:0006508">
    <property type="term" value="P:proteolysis"/>
    <property type="evidence" value="ECO:0007669"/>
    <property type="project" value="UniProtKB-KW"/>
</dbReference>
<evidence type="ECO:0000256" key="8">
    <source>
        <dbReference type="SAM" id="SignalP"/>
    </source>
</evidence>
<dbReference type="FunFam" id="3.40.50.200:FF:000006">
    <property type="entry name" value="Subtilisin-like protease SBT1.5"/>
    <property type="match status" value="1"/>
</dbReference>
<dbReference type="CDD" id="cd04852">
    <property type="entry name" value="Peptidases_S8_3"/>
    <property type="match status" value="1"/>
</dbReference>
<dbReference type="InterPro" id="IPR000209">
    <property type="entry name" value="Peptidase_S8/S53_dom"/>
</dbReference>
<reference evidence="12 13" key="1">
    <citation type="submission" date="2022-03" db="EMBL/GenBank/DDBJ databases">
        <authorList>
            <person name="Nunn A."/>
            <person name="Chopra R."/>
            <person name="Nunn A."/>
            <person name="Contreras Garrido A."/>
        </authorList>
    </citation>
    <scope>NUCLEOTIDE SEQUENCE [LARGE SCALE GENOMIC DNA]</scope>
</reference>
<dbReference type="Pfam" id="PF00082">
    <property type="entry name" value="Peptidase_S8"/>
    <property type="match status" value="1"/>
</dbReference>
<dbReference type="PROSITE" id="PS00138">
    <property type="entry name" value="SUBTILASE_SER"/>
    <property type="match status" value="1"/>
</dbReference>
<keyword evidence="13" id="KW-1185">Reference proteome</keyword>
<keyword evidence="2 7" id="KW-0645">Protease</keyword>
<feature type="signal peptide" evidence="8">
    <location>
        <begin position="1"/>
        <end position="24"/>
    </location>
</feature>
<dbReference type="Gene3D" id="3.40.50.200">
    <property type="entry name" value="Peptidase S8/S53 domain"/>
    <property type="match status" value="2"/>
</dbReference>
<evidence type="ECO:0000259" key="11">
    <source>
        <dbReference type="Pfam" id="PF17766"/>
    </source>
</evidence>
<evidence type="ECO:0000313" key="13">
    <source>
        <dbReference type="Proteomes" id="UP000836841"/>
    </source>
</evidence>
<dbReference type="InterPro" id="IPR034197">
    <property type="entry name" value="Peptidases_S8_3"/>
</dbReference>
<evidence type="ECO:0000313" key="12">
    <source>
        <dbReference type="EMBL" id="CAH2050337.1"/>
    </source>
</evidence>
<dbReference type="GO" id="GO:0004252">
    <property type="term" value="F:serine-type endopeptidase activity"/>
    <property type="evidence" value="ECO:0007669"/>
    <property type="project" value="UniProtKB-UniRule"/>
</dbReference>
<feature type="chain" id="PRO_5043807138" evidence="8">
    <location>
        <begin position="25"/>
        <end position="748"/>
    </location>
</feature>
<organism evidence="12 13">
    <name type="scientific">Thlaspi arvense</name>
    <name type="common">Field penny-cress</name>
    <dbReference type="NCBI Taxonomy" id="13288"/>
    <lineage>
        <taxon>Eukaryota</taxon>
        <taxon>Viridiplantae</taxon>
        <taxon>Streptophyta</taxon>
        <taxon>Embryophyta</taxon>
        <taxon>Tracheophyta</taxon>
        <taxon>Spermatophyta</taxon>
        <taxon>Magnoliopsida</taxon>
        <taxon>eudicotyledons</taxon>
        <taxon>Gunneridae</taxon>
        <taxon>Pentapetalae</taxon>
        <taxon>rosids</taxon>
        <taxon>malvids</taxon>
        <taxon>Brassicales</taxon>
        <taxon>Brassicaceae</taxon>
        <taxon>Thlaspideae</taxon>
        <taxon>Thlaspi</taxon>
    </lineage>
</organism>
<protein>
    <submittedName>
        <fullName evidence="12">Uncharacterized protein</fullName>
    </submittedName>
</protein>
<evidence type="ECO:0000259" key="10">
    <source>
        <dbReference type="Pfam" id="PF05922"/>
    </source>
</evidence>
<comment type="caution">
    <text evidence="12">The sequence shown here is derived from an EMBL/GenBank/DDBJ whole genome shotgun (WGS) entry which is preliminary data.</text>
</comment>
<dbReference type="SUPFAM" id="SSF52743">
    <property type="entry name" value="Subtilisin-like"/>
    <property type="match status" value="1"/>
</dbReference>
<sequence>MKDLSIFLLLLFLSVLGEVKTGQAQNTDVYIVYMGATASKNTTLRDDHAQLLTYLSKRKRNALVHIYRHGFSGFAARLSEEEASSIAMRPGVVSVFRDTVLKLHTTRSWDFLENQNDLTIDPGRGSDSVSSSSQEYDTIIGILDTGIWPESQSFSDEGMGPVPSRWKGTCKAGPDFSSSLCNRKLIGARSYINPDTGDTEGTPRDVVGHGTHVASTAAGASVAGASYYGLASGTAKGGAPPARIAVYRVCSSEGCMGSAILAAFDDAIADGVDVLSLSIGASSQSALDLSSDPITIGAFHAVEKGITVVCSAGNEGPQTKTVVNTAPWILTVGATTIDRDFESNVQLGNNKVIKGRAIHFGDLKNSPVYPLIHGMDAKAENDVPDQDARNCNPVTLNGAKVKGKIVVCEIDDDYYTDDDKVEEVMGQGGIGAILLHNHATAVASTYRSFPVSIIPSNASDLLAYLNSTSNPVGTILPTVSVIKQKPAPPDVVAPGANILAAWPGNDTSEALEGKDPPLFYVLSGTSMSCPHVSGIAATVKSQFPAWTPSAIKSAIMTTASQTNNLKAPITNDESGLVATPFDYGAGLVTTAGPLQPGLIYETSTIDFLLFLCDFGYNTSEIKLISAEIPDGFSCPPNPSADLISNMNYPSISIYNFDGKASKNVTRTVTNVGSDDETIYTATMEIPAGLEVKVVPEKLQFTKNTKKLSYQVIFTPAASSSNADYLFGSLTWTNGKYKVRTPFVVSAKN</sequence>
<name>A0AAU9RXV2_THLAR</name>
<evidence type="ECO:0000256" key="7">
    <source>
        <dbReference type="PROSITE-ProRule" id="PRU01240"/>
    </source>
</evidence>
<dbReference type="CDD" id="cd02120">
    <property type="entry name" value="PA_subtilisin_like"/>
    <property type="match status" value="1"/>
</dbReference>
<dbReference type="Gene3D" id="3.30.70.80">
    <property type="entry name" value="Peptidase S8 propeptide/proteinase inhibitor I9"/>
    <property type="match status" value="1"/>
</dbReference>
<dbReference type="InterPro" id="IPR036852">
    <property type="entry name" value="Peptidase_S8/S53_dom_sf"/>
</dbReference>